<comment type="caution">
    <text evidence="1">The sequence shown here is derived from an EMBL/GenBank/DDBJ whole genome shotgun (WGS) entry which is preliminary data.</text>
</comment>
<protein>
    <recommendedName>
        <fullName evidence="3">Tyr recombinase domain-containing protein</fullName>
    </recommendedName>
</protein>
<name>A0A5J4TF78_9EUKA</name>
<evidence type="ECO:0000313" key="1">
    <source>
        <dbReference type="EMBL" id="KAA6356572.1"/>
    </source>
</evidence>
<proteinExistence type="predicted"/>
<dbReference type="Proteomes" id="UP000324800">
    <property type="component" value="Unassembled WGS sequence"/>
</dbReference>
<gene>
    <name evidence="1" type="ORF">EZS28_047901</name>
</gene>
<dbReference type="AlphaFoldDB" id="A0A5J4TF78"/>
<accession>A0A5J4TF78</accession>
<evidence type="ECO:0000313" key="2">
    <source>
        <dbReference type="Proteomes" id="UP000324800"/>
    </source>
</evidence>
<evidence type="ECO:0008006" key="3">
    <source>
        <dbReference type="Google" id="ProtNLM"/>
    </source>
</evidence>
<sequence length="112" mass="12882">MNDLNSVTRWCVSLSSDEKKLKVLQAASLLMSLCLVRMEEMVNIDLSVSIRDDEEHTAAVCIPHKQSRMKKRYDVRRTEDPRVCPTEPSLFGYETQRTLLIESSNFHALILV</sequence>
<reference evidence="1 2" key="1">
    <citation type="submission" date="2019-03" db="EMBL/GenBank/DDBJ databases">
        <title>Single cell metagenomics reveals metabolic interactions within the superorganism composed of flagellate Streblomastix strix and complex community of Bacteroidetes bacteria on its surface.</title>
        <authorList>
            <person name="Treitli S.C."/>
            <person name="Kolisko M."/>
            <person name="Husnik F."/>
            <person name="Keeling P."/>
            <person name="Hampl V."/>
        </authorList>
    </citation>
    <scope>NUCLEOTIDE SEQUENCE [LARGE SCALE GENOMIC DNA]</scope>
    <source>
        <strain evidence="1">ST1C</strain>
    </source>
</reference>
<organism evidence="1 2">
    <name type="scientific">Streblomastix strix</name>
    <dbReference type="NCBI Taxonomy" id="222440"/>
    <lineage>
        <taxon>Eukaryota</taxon>
        <taxon>Metamonada</taxon>
        <taxon>Preaxostyla</taxon>
        <taxon>Oxymonadida</taxon>
        <taxon>Streblomastigidae</taxon>
        <taxon>Streblomastix</taxon>
    </lineage>
</organism>
<dbReference type="EMBL" id="SNRW01032760">
    <property type="protein sequence ID" value="KAA6356572.1"/>
    <property type="molecule type" value="Genomic_DNA"/>
</dbReference>